<dbReference type="InterPro" id="IPR015943">
    <property type="entry name" value="WD40/YVTN_repeat-like_dom_sf"/>
</dbReference>
<proteinExistence type="predicted"/>
<organism evidence="2 3">
    <name type="scientific">Arxiozyma heterogenica</name>
    <dbReference type="NCBI Taxonomy" id="278026"/>
    <lineage>
        <taxon>Eukaryota</taxon>
        <taxon>Fungi</taxon>
        <taxon>Dikarya</taxon>
        <taxon>Ascomycota</taxon>
        <taxon>Saccharomycotina</taxon>
        <taxon>Saccharomycetes</taxon>
        <taxon>Saccharomycetales</taxon>
        <taxon>Saccharomycetaceae</taxon>
        <taxon>Arxiozyma</taxon>
    </lineage>
</organism>
<comment type="caution">
    <text evidence="2">The sequence shown here is derived from an EMBL/GenBank/DDBJ whole genome shotgun (WGS) entry which is preliminary data.</text>
</comment>
<feature type="domain" description="Transcription factor IIIC putative zinc-finger" evidence="1">
    <location>
        <begin position="517"/>
        <end position="583"/>
    </location>
</feature>
<dbReference type="EMBL" id="JAWIZZ010000035">
    <property type="protein sequence ID" value="KAK5781541.1"/>
    <property type="molecule type" value="Genomic_DNA"/>
</dbReference>
<dbReference type="Proteomes" id="UP001306508">
    <property type="component" value="Unassembled WGS sequence"/>
</dbReference>
<evidence type="ECO:0000259" key="1">
    <source>
        <dbReference type="Pfam" id="PF12660"/>
    </source>
</evidence>
<dbReference type="AlphaFoldDB" id="A0AAN8A991"/>
<dbReference type="Gene3D" id="2.130.10.10">
    <property type="entry name" value="YVTN repeat-like/Quinoprotein amine dehydrogenase"/>
    <property type="match status" value="1"/>
</dbReference>
<dbReference type="Pfam" id="PF12660">
    <property type="entry name" value="zf-TFIIIC"/>
    <property type="match status" value="1"/>
</dbReference>
<reference evidence="3" key="1">
    <citation type="submission" date="2023-07" db="EMBL/GenBank/DDBJ databases">
        <title>A draft genome of Kazachstania heterogenica Y-27499.</title>
        <authorList>
            <person name="Donic C."/>
            <person name="Kralova J.S."/>
            <person name="Fidel L."/>
            <person name="Ben-Dor S."/>
            <person name="Jung S."/>
        </authorList>
    </citation>
    <scope>NUCLEOTIDE SEQUENCE [LARGE SCALE GENOMIC DNA]</scope>
    <source>
        <strain evidence="3">Y27499</strain>
    </source>
</reference>
<dbReference type="InterPro" id="IPR036322">
    <property type="entry name" value="WD40_repeat_dom_sf"/>
</dbReference>
<evidence type="ECO:0000313" key="2">
    <source>
        <dbReference type="EMBL" id="KAK5781541.1"/>
    </source>
</evidence>
<sequence length="587" mass="67804">MKAKLLKDLVVLRKEFQQWDRVLTWSEDGTLYFSTIPEFTVGQPLYSKDIKRSSKDLFHLTSIDFPIMDNKLEFEDSKDNILLNSQPQSYIRMCKPCPYNSSLIAAITNNGNIIIYHDYKPILNMDQEGRNLQERTYHSFAWDVKGNTLAVGNESSELILFSIDYSTNTYSSKTVKLSDSNGWITKIVWNNFGLIAASSDNTVYFMQDLDKQEPISTIILPSSRFKINDLLLMKKTVFVSVCGNIFKINISTGQRINVVVDPTCEYLFIPLYMNNEVILLSNKASHIVKLLDDDIILHPDNIVFPYLKKKRQKWQDLGNQYNKYEIDLSIYGLALSLDQYSVAIAYSIQRVSFKYKIMSENKFNVMFIPLYESWSLSSKGSGMLWFQTYNIYGKQLPVTPNNSVNTTEDNNIDTDLEFVDYLNMLVKTSAIIKRMFQNMIDPDSISMVLFRESILKYAKAHKDKLINPMDKLCVESLFEILRKESIFEIKNDDTIVIKGEFIEQTFNIFGNGNQQIINSIEGNSWRRCSLTLLPLLTTNTKICPASNQRIINIKKDIQNDYGWFTRTLLEFFNDKSPYTGGKFSEST</sequence>
<keyword evidence="3" id="KW-1185">Reference proteome</keyword>
<dbReference type="InterPro" id="IPR024764">
    <property type="entry name" value="TFIIIC_Znf"/>
</dbReference>
<protein>
    <recommendedName>
        <fullName evidence="1">Transcription factor IIIC putative zinc-finger domain-containing protein</fullName>
    </recommendedName>
</protein>
<name>A0AAN8A991_9SACH</name>
<accession>A0AAN8A991</accession>
<evidence type="ECO:0000313" key="3">
    <source>
        <dbReference type="Proteomes" id="UP001306508"/>
    </source>
</evidence>
<dbReference type="SUPFAM" id="SSF50978">
    <property type="entry name" value="WD40 repeat-like"/>
    <property type="match status" value="1"/>
</dbReference>
<gene>
    <name evidence="2" type="ORF">RI543_001090</name>
</gene>